<dbReference type="Proteomes" id="UP000292118">
    <property type="component" value="Chromosome"/>
</dbReference>
<organism evidence="2 3">
    <name type="scientific">Xylanimonas protaetiae</name>
    <dbReference type="NCBI Taxonomy" id="2509457"/>
    <lineage>
        <taxon>Bacteria</taxon>
        <taxon>Bacillati</taxon>
        <taxon>Actinomycetota</taxon>
        <taxon>Actinomycetes</taxon>
        <taxon>Micrococcales</taxon>
        <taxon>Promicromonosporaceae</taxon>
        <taxon>Xylanimonas</taxon>
    </lineage>
</organism>
<sequence>MTTPGVATTTQTASRGAVVLPGTRGAAALALTSAAAPSSWARHLLDDEPALVWDVTPAEVAASVAERVRRNVGKAATLRGRASRPGGPARARCADSRRSRGGRRSPARTGHSLRTALLLASTTRAYVRRAELDYLAKYGPDWQSEQDSDALSALSHLAYLRAHVADLDLAAALAALAALDVVHELAQLDADADERDEDTSEDLAAEKPPPEALRSLRTVAPTRAPSLARVRATTAPE</sequence>
<evidence type="ECO:0000256" key="1">
    <source>
        <dbReference type="SAM" id="MobiDB-lite"/>
    </source>
</evidence>
<evidence type="ECO:0000313" key="2">
    <source>
        <dbReference type="EMBL" id="QAY70480.1"/>
    </source>
</evidence>
<dbReference type="AlphaFoldDB" id="A0A4P6F3M1"/>
<protein>
    <submittedName>
        <fullName evidence="2">Uncharacterized protein</fullName>
    </submittedName>
</protein>
<proteinExistence type="predicted"/>
<keyword evidence="3" id="KW-1185">Reference proteome</keyword>
<feature type="region of interest" description="Disordered" evidence="1">
    <location>
        <begin position="190"/>
        <end position="237"/>
    </location>
</feature>
<reference evidence="2 3" key="1">
    <citation type="submission" date="2019-01" db="EMBL/GenBank/DDBJ databases">
        <title>Genome sequencing of strain FW10M-9.</title>
        <authorList>
            <person name="Heo J."/>
            <person name="Kim S.-J."/>
            <person name="Kim J.-S."/>
            <person name="Hong S.-B."/>
            <person name="Kwon S.-W."/>
        </authorList>
    </citation>
    <scope>NUCLEOTIDE SEQUENCE [LARGE SCALE GENOMIC DNA]</scope>
    <source>
        <strain evidence="2 3">FW10M-9</strain>
    </source>
</reference>
<name>A0A4P6F3M1_9MICO</name>
<accession>A0A4P6F3M1</accession>
<gene>
    <name evidence="2" type="ORF">ET471_10935</name>
</gene>
<dbReference type="EMBL" id="CP035493">
    <property type="protein sequence ID" value="QAY70480.1"/>
    <property type="molecule type" value="Genomic_DNA"/>
</dbReference>
<feature type="compositionally biased region" description="Acidic residues" evidence="1">
    <location>
        <begin position="190"/>
        <end position="203"/>
    </location>
</feature>
<dbReference type="KEGG" id="xya:ET471_10935"/>
<feature type="region of interest" description="Disordered" evidence="1">
    <location>
        <begin position="75"/>
        <end position="111"/>
    </location>
</feature>
<dbReference type="RefSeq" id="WP_129188278.1">
    <property type="nucleotide sequence ID" value="NZ_CP035493.1"/>
</dbReference>
<evidence type="ECO:0000313" key="3">
    <source>
        <dbReference type="Proteomes" id="UP000292118"/>
    </source>
</evidence>
<feature type="compositionally biased region" description="Low complexity" evidence="1">
    <location>
        <begin position="79"/>
        <end position="91"/>
    </location>
</feature>